<dbReference type="PANTHER" id="PTHR40069">
    <property type="entry name" value="YWBE PROTEIN"/>
    <property type="match status" value="1"/>
</dbReference>
<dbReference type="PANTHER" id="PTHR40069:SF1">
    <property type="entry name" value="YWBE PROTEIN"/>
    <property type="match status" value="1"/>
</dbReference>
<dbReference type="EMBL" id="CAJPDR010000109">
    <property type="protein sequence ID" value="CAF9918129.1"/>
    <property type="molecule type" value="Genomic_DNA"/>
</dbReference>
<feature type="region of interest" description="Disordered" evidence="1">
    <location>
        <begin position="45"/>
        <end position="137"/>
    </location>
</feature>
<dbReference type="Pfam" id="PF09962">
    <property type="entry name" value="DUF2196"/>
    <property type="match status" value="1"/>
</dbReference>
<accession>A0A8H3ILL2</accession>
<dbReference type="Proteomes" id="UP000664203">
    <property type="component" value="Unassembled WGS sequence"/>
</dbReference>
<keyword evidence="3" id="KW-1185">Reference proteome</keyword>
<name>A0A8H3ILL2_9LECA</name>
<feature type="compositionally biased region" description="Polar residues" evidence="1">
    <location>
        <begin position="63"/>
        <end position="79"/>
    </location>
</feature>
<gene>
    <name evidence="2" type="ORF">ALECFALPRED_000568</name>
</gene>
<organism evidence="2 3">
    <name type="scientific">Alectoria fallacina</name>
    <dbReference type="NCBI Taxonomy" id="1903189"/>
    <lineage>
        <taxon>Eukaryota</taxon>
        <taxon>Fungi</taxon>
        <taxon>Dikarya</taxon>
        <taxon>Ascomycota</taxon>
        <taxon>Pezizomycotina</taxon>
        <taxon>Lecanoromycetes</taxon>
        <taxon>OSLEUM clade</taxon>
        <taxon>Lecanoromycetidae</taxon>
        <taxon>Lecanorales</taxon>
        <taxon>Lecanorineae</taxon>
        <taxon>Parmeliaceae</taxon>
        <taxon>Alectoria</taxon>
    </lineage>
</organism>
<evidence type="ECO:0000313" key="3">
    <source>
        <dbReference type="Proteomes" id="UP000664203"/>
    </source>
</evidence>
<feature type="compositionally biased region" description="Gly residues" evidence="1">
    <location>
        <begin position="81"/>
        <end position="90"/>
    </location>
</feature>
<protein>
    <submittedName>
        <fullName evidence="2">Uncharacterized protein</fullName>
    </submittedName>
</protein>
<proteinExistence type="predicted"/>
<dbReference type="OrthoDB" id="20105at2759"/>
<comment type="caution">
    <text evidence="2">The sequence shown here is derived from an EMBL/GenBank/DDBJ whole genome shotgun (WGS) entry which is preliminary data.</text>
</comment>
<evidence type="ECO:0000256" key="1">
    <source>
        <dbReference type="SAM" id="MobiDB-lite"/>
    </source>
</evidence>
<feature type="compositionally biased region" description="Polar residues" evidence="1">
    <location>
        <begin position="117"/>
        <end position="130"/>
    </location>
</feature>
<reference evidence="2" key="1">
    <citation type="submission" date="2021-03" db="EMBL/GenBank/DDBJ databases">
        <authorList>
            <person name="Tagirdzhanova G."/>
        </authorList>
    </citation>
    <scope>NUCLEOTIDE SEQUENCE</scope>
</reference>
<sequence length="172" mass="18379">MTVPKKSQLRPGVNVQMILTRGDHPKGIKVRLNNGQVGRVQSLSTPFQPSTGPGIYLHPSPTPVSSETCNSENGLSQYHSRGGGSGGRGGRYALQDDYSQDPTPLESRSLADYIRFPSSQRPVSASNTTVEEPPLQAQMESEFPKLDSALIAAIAADYADPAEARDVLSALS</sequence>
<dbReference type="InterPro" id="IPR019240">
    <property type="entry name" value="DUF2196"/>
</dbReference>
<evidence type="ECO:0000313" key="2">
    <source>
        <dbReference type="EMBL" id="CAF9918129.1"/>
    </source>
</evidence>
<dbReference type="AlphaFoldDB" id="A0A8H3ILL2"/>